<dbReference type="EMBL" id="NEDP02004995">
    <property type="protein sequence ID" value="OWF43807.1"/>
    <property type="molecule type" value="Genomic_DNA"/>
</dbReference>
<name>A0A210Q4Z8_MIZYE</name>
<evidence type="ECO:0000256" key="2">
    <source>
        <dbReference type="SAM" id="MobiDB-lite"/>
    </source>
</evidence>
<proteinExistence type="predicted"/>
<accession>A0A210Q4Z8</accession>
<comment type="caution">
    <text evidence="3">The sequence shown here is derived from an EMBL/GenBank/DDBJ whole genome shotgun (WGS) entry which is preliminary data.</text>
</comment>
<dbReference type="OrthoDB" id="6123715at2759"/>
<evidence type="ECO:0000256" key="1">
    <source>
        <dbReference type="SAM" id="Coils"/>
    </source>
</evidence>
<protein>
    <submittedName>
        <fullName evidence="3">Uncharacterized protein</fullName>
    </submittedName>
</protein>
<organism evidence="3 4">
    <name type="scientific">Mizuhopecten yessoensis</name>
    <name type="common">Japanese scallop</name>
    <name type="synonym">Patinopecten yessoensis</name>
    <dbReference type="NCBI Taxonomy" id="6573"/>
    <lineage>
        <taxon>Eukaryota</taxon>
        <taxon>Metazoa</taxon>
        <taxon>Spiralia</taxon>
        <taxon>Lophotrochozoa</taxon>
        <taxon>Mollusca</taxon>
        <taxon>Bivalvia</taxon>
        <taxon>Autobranchia</taxon>
        <taxon>Pteriomorphia</taxon>
        <taxon>Pectinida</taxon>
        <taxon>Pectinoidea</taxon>
        <taxon>Pectinidae</taxon>
        <taxon>Mizuhopecten</taxon>
    </lineage>
</organism>
<gene>
    <name evidence="3" type="ORF">KP79_PYT12602</name>
</gene>
<sequence length="304" mass="34795">MISGRYRRNPQILQDPHNSRLLRPAVGYSSSPEVQCMWKWIQWLERNITPQSKNEIPPDPEDIGPPSKTTSKVQKTGCIAKGIWGHNQRMLNLNMEQSREINDLNTTIKIDPRKKDVQETLKGLRIKQNTLTEEIEKLTASLSKVTREKDYWINRMSSMAGKKLRDNNPELIDLSDSNGPLKLADKFSELYDNQWTSASEHLHTTCQMSNENAIQQLSSLTKECYSSCYEKAGRQLQYLQKIVLTGTWEDDVDACDSKPDSDKASPVPQRSATAAEMKTLKDTRKEFAHRAKERVINVFVLVIC</sequence>
<reference evidence="3 4" key="1">
    <citation type="journal article" date="2017" name="Nat. Ecol. Evol.">
        <title>Scallop genome provides insights into evolution of bilaterian karyotype and development.</title>
        <authorList>
            <person name="Wang S."/>
            <person name="Zhang J."/>
            <person name="Jiao W."/>
            <person name="Li J."/>
            <person name="Xun X."/>
            <person name="Sun Y."/>
            <person name="Guo X."/>
            <person name="Huan P."/>
            <person name="Dong B."/>
            <person name="Zhang L."/>
            <person name="Hu X."/>
            <person name="Sun X."/>
            <person name="Wang J."/>
            <person name="Zhao C."/>
            <person name="Wang Y."/>
            <person name="Wang D."/>
            <person name="Huang X."/>
            <person name="Wang R."/>
            <person name="Lv J."/>
            <person name="Li Y."/>
            <person name="Zhang Z."/>
            <person name="Liu B."/>
            <person name="Lu W."/>
            <person name="Hui Y."/>
            <person name="Liang J."/>
            <person name="Zhou Z."/>
            <person name="Hou R."/>
            <person name="Li X."/>
            <person name="Liu Y."/>
            <person name="Li H."/>
            <person name="Ning X."/>
            <person name="Lin Y."/>
            <person name="Zhao L."/>
            <person name="Xing Q."/>
            <person name="Dou J."/>
            <person name="Li Y."/>
            <person name="Mao J."/>
            <person name="Guo H."/>
            <person name="Dou H."/>
            <person name="Li T."/>
            <person name="Mu C."/>
            <person name="Jiang W."/>
            <person name="Fu Q."/>
            <person name="Fu X."/>
            <person name="Miao Y."/>
            <person name="Liu J."/>
            <person name="Yu Q."/>
            <person name="Li R."/>
            <person name="Liao H."/>
            <person name="Li X."/>
            <person name="Kong Y."/>
            <person name="Jiang Z."/>
            <person name="Chourrout D."/>
            <person name="Li R."/>
            <person name="Bao Z."/>
        </authorList>
    </citation>
    <scope>NUCLEOTIDE SEQUENCE [LARGE SCALE GENOMIC DNA]</scope>
    <source>
        <strain evidence="3 4">PY_sf001</strain>
    </source>
</reference>
<keyword evidence="4" id="KW-1185">Reference proteome</keyword>
<evidence type="ECO:0000313" key="3">
    <source>
        <dbReference type="EMBL" id="OWF43807.1"/>
    </source>
</evidence>
<feature type="region of interest" description="Disordered" evidence="2">
    <location>
        <begin position="51"/>
        <end position="72"/>
    </location>
</feature>
<evidence type="ECO:0000313" key="4">
    <source>
        <dbReference type="Proteomes" id="UP000242188"/>
    </source>
</evidence>
<dbReference type="AlphaFoldDB" id="A0A210Q4Z8"/>
<dbReference type="Proteomes" id="UP000242188">
    <property type="component" value="Unassembled WGS sequence"/>
</dbReference>
<feature type="coiled-coil region" evidence="1">
    <location>
        <begin position="114"/>
        <end position="148"/>
    </location>
</feature>
<keyword evidence="1" id="KW-0175">Coiled coil</keyword>